<dbReference type="EMBL" id="JADBFD010000031">
    <property type="protein sequence ID" value="MBE2889563.1"/>
    <property type="molecule type" value="Genomic_DNA"/>
</dbReference>
<evidence type="ECO:0000313" key="2">
    <source>
        <dbReference type="Proteomes" id="UP000618926"/>
    </source>
</evidence>
<comment type="caution">
    <text evidence="1">The sequence shown here is derived from an EMBL/GenBank/DDBJ whole genome shotgun (WGS) entry which is preliminary data.</text>
</comment>
<dbReference type="InterPro" id="IPR031009">
    <property type="entry name" value="Tcm_partner"/>
</dbReference>
<dbReference type="NCBIfam" id="TIGR04474">
    <property type="entry name" value="tcm_partner"/>
    <property type="match status" value="1"/>
</dbReference>
<organism evidence="1 2">
    <name type="scientific">Geobacter anodireducens</name>
    <dbReference type="NCBI Taxonomy" id="1340425"/>
    <lineage>
        <taxon>Bacteria</taxon>
        <taxon>Pseudomonadati</taxon>
        <taxon>Thermodesulfobacteriota</taxon>
        <taxon>Desulfuromonadia</taxon>
        <taxon>Geobacterales</taxon>
        <taxon>Geobacteraceae</taxon>
        <taxon>Geobacter</taxon>
    </lineage>
</organism>
<evidence type="ECO:0000313" key="1">
    <source>
        <dbReference type="EMBL" id="MBE2889563.1"/>
    </source>
</evidence>
<reference evidence="1 2" key="1">
    <citation type="submission" date="2020-10" db="EMBL/GenBank/DDBJ databases">
        <title>Investigation of anaerobic biodegradation of phenanthrene by a sulfate-dependent Geobacter anodireducens strain PheS2.</title>
        <authorList>
            <person name="Zhang Z."/>
        </authorList>
    </citation>
    <scope>NUCLEOTIDE SEQUENCE [LARGE SCALE GENOMIC DNA]</scope>
    <source>
        <strain evidence="1 2">PheS2</strain>
    </source>
</reference>
<proteinExistence type="predicted"/>
<keyword evidence="2" id="KW-1185">Reference proteome</keyword>
<dbReference type="Proteomes" id="UP000618926">
    <property type="component" value="Unassembled WGS sequence"/>
</dbReference>
<sequence>MEIPSQYKGREQAYFKHQLLEAYLERLFMIVGQHQRTICYVDCFAGPWKSQADDLEDTSIVISLNLINKCREALRKIGKEVQFRALYVEEKPTRFKVLQAYLAARPADGTTTHALQGKFHQLLQEILAWCGSDSFVFFFVDPTGWKNVVELPTLTPLLRRPNSEFLINFMYDFLSRTVPQPEFQADMKSIFGVVPETNGMLPEEREAHLVSLYRNNLKQVTPGGKEQPRTACVKVLKPTHDRTLYHLVYLTRHPKGIVEFMEASEKLDIVQKKVRALAKQDERVAKKKQMELFSADEHVSDERADMDLAEIKAYWLSLLSTEPRYFGTKQLAEMLESTEWFPGDFQKAFAELAKECKVKNLDAKRARPVNAVNFEKNEALVRLES</sequence>
<gene>
    <name evidence="1" type="primary">tcmP</name>
    <name evidence="1" type="ORF">IIE05_16500</name>
</gene>
<accession>A0ABR9NZA5</accession>
<name>A0ABR9NZA5_9BACT</name>
<protein>
    <submittedName>
        <fullName evidence="1">Three-Cys-motif partner protein TcmP</fullName>
    </submittedName>
</protein>